<evidence type="ECO:0000256" key="2">
    <source>
        <dbReference type="ARBA" id="ARBA00023295"/>
    </source>
</evidence>
<feature type="chain" id="PRO_5045673821" description="Alpha-galactosidase" evidence="3">
    <location>
        <begin position="30"/>
        <end position="708"/>
    </location>
</feature>
<evidence type="ECO:0000256" key="3">
    <source>
        <dbReference type="SAM" id="SignalP"/>
    </source>
</evidence>
<keyword evidence="1" id="KW-0378">Hydrolase</keyword>
<dbReference type="PANTHER" id="PTHR43053">
    <property type="entry name" value="GLYCOSIDASE FAMILY 31"/>
    <property type="match status" value="1"/>
</dbReference>
<protein>
    <recommendedName>
        <fullName evidence="6">Alpha-galactosidase</fullName>
    </recommendedName>
</protein>
<dbReference type="InterPro" id="IPR017853">
    <property type="entry name" value="GH"/>
</dbReference>
<proteinExistence type="predicted"/>
<dbReference type="CDD" id="cd14791">
    <property type="entry name" value="GH36"/>
    <property type="match status" value="1"/>
</dbReference>
<dbReference type="InterPro" id="IPR002252">
    <property type="entry name" value="Glyco_hydro_36"/>
</dbReference>
<keyword evidence="3" id="KW-0732">Signal</keyword>
<sequence length="708" mass="82030">MYYTFIRVAIQAALHMALLAILASYQAFSQDSLIVKNRFLERKFTIGDNSFHTSRFQHLLTNKDYSRPGSEEFYFTINGTPASSNGKNGLFKYTKHTVSRTDDGIQQVRVRLTGKPGTAAENLIVDLSYEVYDELPVVRKQISITNLGPKAIAIADLEVERLNLVPVSSQQSELYTNYGSRFAWRPYTGDHHDAAIFVYNNYVKEGFILGNEAPSILKKTEVYTDHHRISIGMTGLTDHYPFKKWIEPKEKFDSPRTFICLVKSQKWEDAFEGPFADFIRTRLGVKLFERKDIPFTFYNTWRPFYTNINDTLVTQLADGLEGTGTDLFIMDAGWENNYGDWEPHPKRFPNGLKPITDHIRKRGMKPGLWMGLASVDKSSKLFQQHPEWTIYDKNGEPAYLHEEMKGRVTMSLASGYYDYILEKIKRHVRENELAYIKLDLAIANSAYVLDYSKKGDYKFEGKSHKDRESSYYAIYEKALQLFDDLHKEFPDLLVDCTYEVWGEYYINDYALIEHADYDWLTNYDDDAPVGPINIRQMAFDRGRAIPVATNLIGNQFMDSPYSQFTFMSLASVKPILVGDTRKLPKELKPWYLKWNTWFKMMDLKYQFTRFTYVSDVFQRPTMSNWDGVYKFNKEKQGGVLFFFRNGSVETKRTFAFPLAEPGNRYRLYFAEDGKDAGIFSGKELIEKGIEVQIGTQFEAKVLGIEKVD</sequence>
<accession>A0ABQ2HJD7</accession>
<dbReference type="PANTHER" id="PTHR43053:SF3">
    <property type="entry name" value="ALPHA-GALACTOSIDASE C-RELATED"/>
    <property type="match status" value="1"/>
</dbReference>
<comment type="caution">
    <text evidence="4">The sequence shown here is derived from an EMBL/GenBank/DDBJ whole genome shotgun (WGS) entry which is preliminary data.</text>
</comment>
<name>A0ABQ2HJD7_9BACT</name>
<keyword evidence="2" id="KW-0326">Glycosidase</keyword>
<dbReference type="EMBL" id="BMLI01000001">
    <property type="protein sequence ID" value="GGM82194.1"/>
    <property type="molecule type" value="Genomic_DNA"/>
</dbReference>
<evidence type="ECO:0000313" key="4">
    <source>
        <dbReference type="EMBL" id="GGM82194.1"/>
    </source>
</evidence>
<dbReference type="Pfam" id="PF02065">
    <property type="entry name" value="Melibiase"/>
    <property type="match status" value="1"/>
</dbReference>
<dbReference type="Gene3D" id="3.20.20.70">
    <property type="entry name" value="Aldolase class I"/>
    <property type="match status" value="1"/>
</dbReference>
<evidence type="ECO:0000256" key="1">
    <source>
        <dbReference type="ARBA" id="ARBA00022801"/>
    </source>
</evidence>
<keyword evidence="5" id="KW-1185">Reference proteome</keyword>
<reference evidence="5" key="1">
    <citation type="journal article" date="2019" name="Int. J. Syst. Evol. Microbiol.">
        <title>The Global Catalogue of Microorganisms (GCM) 10K type strain sequencing project: providing services to taxonomists for standard genome sequencing and annotation.</title>
        <authorList>
            <consortium name="The Broad Institute Genomics Platform"/>
            <consortium name="The Broad Institute Genome Sequencing Center for Infectious Disease"/>
            <person name="Wu L."/>
            <person name="Ma J."/>
        </authorList>
    </citation>
    <scope>NUCLEOTIDE SEQUENCE [LARGE SCALE GENOMIC DNA]</scope>
    <source>
        <strain evidence="5">CGMCC 1.6375</strain>
    </source>
</reference>
<dbReference type="Proteomes" id="UP000632339">
    <property type="component" value="Unassembled WGS sequence"/>
</dbReference>
<evidence type="ECO:0008006" key="6">
    <source>
        <dbReference type="Google" id="ProtNLM"/>
    </source>
</evidence>
<dbReference type="InterPro" id="IPR013785">
    <property type="entry name" value="Aldolase_TIM"/>
</dbReference>
<feature type="signal peptide" evidence="3">
    <location>
        <begin position="1"/>
        <end position="29"/>
    </location>
</feature>
<dbReference type="RefSeq" id="WP_033402502.1">
    <property type="nucleotide sequence ID" value="NZ_BMLI01000001.1"/>
</dbReference>
<dbReference type="SUPFAM" id="SSF51445">
    <property type="entry name" value="(Trans)glycosidases"/>
    <property type="match status" value="1"/>
</dbReference>
<organism evidence="4 5">
    <name type="scientific">Dyadobacter beijingensis</name>
    <dbReference type="NCBI Taxonomy" id="365489"/>
    <lineage>
        <taxon>Bacteria</taxon>
        <taxon>Pseudomonadati</taxon>
        <taxon>Bacteroidota</taxon>
        <taxon>Cytophagia</taxon>
        <taxon>Cytophagales</taxon>
        <taxon>Spirosomataceae</taxon>
        <taxon>Dyadobacter</taxon>
    </lineage>
</organism>
<dbReference type="InterPro" id="IPR050985">
    <property type="entry name" value="Alpha-glycosidase_related"/>
</dbReference>
<gene>
    <name evidence="4" type="ORF">GCM10010967_12350</name>
</gene>
<evidence type="ECO:0000313" key="5">
    <source>
        <dbReference type="Proteomes" id="UP000632339"/>
    </source>
</evidence>